<reference evidence="1" key="2">
    <citation type="journal article" date="2023" name="IMA Fungus">
        <title>Comparative genomic study of the Penicillium genus elucidates a diverse pangenome and 15 lateral gene transfer events.</title>
        <authorList>
            <person name="Petersen C."/>
            <person name="Sorensen T."/>
            <person name="Nielsen M.R."/>
            <person name="Sondergaard T.E."/>
            <person name="Sorensen J.L."/>
            <person name="Fitzpatrick D.A."/>
            <person name="Frisvad J.C."/>
            <person name="Nielsen K.L."/>
        </authorList>
    </citation>
    <scope>NUCLEOTIDE SEQUENCE</scope>
    <source>
        <strain evidence="1">IBT 21917</strain>
    </source>
</reference>
<dbReference type="Proteomes" id="UP001146351">
    <property type="component" value="Unassembled WGS sequence"/>
</dbReference>
<evidence type="ECO:0000313" key="2">
    <source>
        <dbReference type="Proteomes" id="UP001146351"/>
    </source>
</evidence>
<organism evidence="1 2">
    <name type="scientific">Penicillium capsulatum</name>
    <dbReference type="NCBI Taxonomy" id="69766"/>
    <lineage>
        <taxon>Eukaryota</taxon>
        <taxon>Fungi</taxon>
        <taxon>Dikarya</taxon>
        <taxon>Ascomycota</taxon>
        <taxon>Pezizomycotina</taxon>
        <taxon>Eurotiomycetes</taxon>
        <taxon>Eurotiomycetidae</taxon>
        <taxon>Eurotiales</taxon>
        <taxon>Aspergillaceae</taxon>
        <taxon>Penicillium</taxon>
    </lineage>
</organism>
<name>A0A9W9M032_9EURO</name>
<keyword evidence="2" id="KW-1185">Reference proteome</keyword>
<comment type="caution">
    <text evidence="1">The sequence shown here is derived from an EMBL/GenBank/DDBJ whole genome shotgun (WGS) entry which is preliminary data.</text>
</comment>
<reference evidence="1" key="1">
    <citation type="submission" date="2022-11" db="EMBL/GenBank/DDBJ databases">
        <authorList>
            <person name="Petersen C."/>
        </authorList>
    </citation>
    <scope>NUCLEOTIDE SEQUENCE</scope>
    <source>
        <strain evidence="1">IBT 21917</strain>
    </source>
</reference>
<sequence length="65" mass="6960">MQAPSTTSQPSSEVAKTQTWSQSLLSSIGKLFVASPAVQEEDDAVGWWVGGRKGRGRCRSVGEVH</sequence>
<evidence type="ECO:0000313" key="1">
    <source>
        <dbReference type="EMBL" id="KAJ5182827.1"/>
    </source>
</evidence>
<dbReference type="EMBL" id="JAPQKO010000001">
    <property type="protein sequence ID" value="KAJ5182827.1"/>
    <property type="molecule type" value="Genomic_DNA"/>
</dbReference>
<protein>
    <submittedName>
        <fullName evidence="1">Uncharacterized protein</fullName>
    </submittedName>
</protein>
<proteinExistence type="predicted"/>
<accession>A0A9W9M032</accession>
<dbReference type="AlphaFoldDB" id="A0A9W9M032"/>
<gene>
    <name evidence="1" type="ORF">N7492_000443</name>
</gene>